<dbReference type="Pfam" id="PF13499">
    <property type="entry name" value="EF-hand_7"/>
    <property type="match status" value="1"/>
</dbReference>
<feature type="domain" description="Protein kinase" evidence="16">
    <location>
        <begin position="83"/>
        <end position="314"/>
    </location>
</feature>
<dbReference type="InterPro" id="IPR000719">
    <property type="entry name" value="Prot_kinase_dom"/>
</dbReference>
<dbReference type="SUPFAM" id="SSF47473">
    <property type="entry name" value="EF-hand"/>
    <property type="match status" value="1"/>
</dbReference>
<feature type="compositionally biased region" description="Basic and acidic residues" evidence="15">
    <location>
        <begin position="19"/>
        <end position="28"/>
    </location>
</feature>
<dbReference type="AlphaFoldDB" id="A0A7J6N1N9"/>
<comment type="catalytic activity">
    <reaction evidence="13">
        <text>L-seryl-[protein] + ATP = O-phospho-L-seryl-[protein] + ADP + H(+)</text>
        <dbReference type="Rhea" id="RHEA:17989"/>
        <dbReference type="Rhea" id="RHEA-COMP:9863"/>
        <dbReference type="Rhea" id="RHEA-COMP:11604"/>
        <dbReference type="ChEBI" id="CHEBI:15378"/>
        <dbReference type="ChEBI" id="CHEBI:29999"/>
        <dbReference type="ChEBI" id="CHEBI:30616"/>
        <dbReference type="ChEBI" id="CHEBI:83421"/>
        <dbReference type="ChEBI" id="CHEBI:456216"/>
        <dbReference type="EC" id="2.7.11.1"/>
    </reaction>
</comment>
<keyword evidence="7 14" id="KW-0547">Nucleotide-binding</keyword>
<evidence type="ECO:0000256" key="14">
    <source>
        <dbReference type="PROSITE-ProRule" id="PRU10141"/>
    </source>
</evidence>
<evidence type="ECO:0000256" key="3">
    <source>
        <dbReference type="ARBA" id="ARBA00022527"/>
    </source>
</evidence>
<keyword evidence="19" id="KW-1185">Reference proteome</keyword>
<evidence type="ECO:0000256" key="13">
    <source>
        <dbReference type="ARBA" id="ARBA00048679"/>
    </source>
</evidence>
<dbReference type="EC" id="2.7.11.1" evidence="2"/>
<feature type="domain" description="EF-hand" evidence="17">
    <location>
        <begin position="396"/>
        <end position="431"/>
    </location>
</feature>
<dbReference type="Gene3D" id="1.10.510.10">
    <property type="entry name" value="Transferase(Phosphotransferase) domain 1"/>
    <property type="match status" value="2"/>
</dbReference>
<feature type="compositionally biased region" description="Basic and acidic residues" evidence="15">
    <location>
        <begin position="1"/>
        <end position="10"/>
    </location>
</feature>
<dbReference type="PROSITE" id="PS00107">
    <property type="entry name" value="PROTEIN_KINASE_ATP"/>
    <property type="match status" value="1"/>
</dbReference>
<dbReference type="PROSITE" id="PS50222">
    <property type="entry name" value="EF_HAND_2"/>
    <property type="match status" value="2"/>
</dbReference>
<keyword evidence="3" id="KW-0723">Serine/threonine-protein kinase</keyword>
<evidence type="ECO:0000313" key="19">
    <source>
        <dbReference type="Proteomes" id="UP000591131"/>
    </source>
</evidence>
<evidence type="ECO:0000256" key="2">
    <source>
        <dbReference type="ARBA" id="ARBA00012513"/>
    </source>
</evidence>
<evidence type="ECO:0000256" key="4">
    <source>
        <dbReference type="ARBA" id="ARBA00022679"/>
    </source>
</evidence>
<dbReference type="PANTHER" id="PTHR24349">
    <property type="entry name" value="SERINE/THREONINE-PROTEIN KINASE"/>
    <property type="match status" value="1"/>
</dbReference>
<evidence type="ECO:0000259" key="17">
    <source>
        <dbReference type="PROSITE" id="PS50222"/>
    </source>
</evidence>
<evidence type="ECO:0000256" key="12">
    <source>
        <dbReference type="ARBA" id="ARBA00047899"/>
    </source>
</evidence>
<dbReference type="Gene3D" id="1.10.238.10">
    <property type="entry name" value="EF-hand"/>
    <property type="match status" value="2"/>
</dbReference>
<feature type="binding site" evidence="14">
    <location>
        <position position="112"/>
    </location>
    <ligand>
        <name>ATP</name>
        <dbReference type="ChEBI" id="CHEBI:30616"/>
    </ligand>
</feature>
<dbReference type="GO" id="GO:0005509">
    <property type="term" value="F:calcium ion binding"/>
    <property type="evidence" value="ECO:0007669"/>
    <property type="project" value="InterPro"/>
</dbReference>
<name>A0A7J6N1N9_PERCH</name>
<evidence type="ECO:0000313" key="18">
    <source>
        <dbReference type="EMBL" id="KAF4677330.1"/>
    </source>
</evidence>
<comment type="caution">
    <text evidence="18">The sequence shown here is derived from an EMBL/GenBank/DDBJ whole genome shotgun (WGS) entry which is preliminary data.</text>
</comment>
<evidence type="ECO:0000256" key="8">
    <source>
        <dbReference type="ARBA" id="ARBA00022777"/>
    </source>
</evidence>
<sequence>MGCHQSKLDSVEGPTPVNGDHRNTNKSDVRRRKAVSLDVPRRKAASRREQRAYSLVNQITTDERGVRTAKVIRQIPIEARYELHPDKILGSGMNGAVVLARHRGTGRMCAVKTFSTAELDAARYQRLYNEVDIFLRMDHPNVCKLLEVYEDETHVYLVMEACMGKDLYERLAAQKRYTEMEAAVAAKQMLEAVHYCHAHGVCHSQVVSTPREKMSDTHGTVYYVAPEILKGAYDVRCDVWSIGVIVYMLLSGSPPFTGSDPRQTVRRICEADLSFDGPRWNGVSDLAKSFVADLLQKDPTDRPTALQASKHPWIAQFVPVHEPQSALISPDLLEVLCQFAKESDVKRAALSLVAFSINPKDVCDTLADEFRSLDFDESGTIRLGDLTKALTERVGLNAEEAEKIFRKLDQTGDEEIHYSEFLAACLQHRITLTEQDVKDAFCRFDVDNSGVISLSNLRDVLGDRFCGTSVEDLLEEADSANEGYITYETFRHTLMDPKETTSFTFGTPD</sequence>
<dbReference type="FunFam" id="3.30.200.20:FF:000315">
    <property type="entry name" value="Calcium-dependent protein kinase 3"/>
    <property type="match status" value="1"/>
</dbReference>
<reference evidence="18 19" key="1">
    <citation type="submission" date="2020-04" db="EMBL/GenBank/DDBJ databases">
        <title>Perkinsus chesapeaki whole genome sequence.</title>
        <authorList>
            <person name="Bogema D.R."/>
        </authorList>
    </citation>
    <scope>NUCLEOTIDE SEQUENCE [LARGE SCALE GENOMIC DNA]</scope>
    <source>
        <strain evidence="18">ATCC PRA-425</strain>
    </source>
</reference>
<evidence type="ECO:0000256" key="5">
    <source>
        <dbReference type="ARBA" id="ARBA00022723"/>
    </source>
</evidence>
<dbReference type="InterPro" id="IPR017441">
    <property type="entry name" value="Protein_kinase_ATP_BS"/>
</dbReference>
<gene>
    <name evidence="18" type="ORF">FOL47_002258</name>
</gene>
<dbReference type="FunFam" id="1.10.238.10:FF:000003">
    <property type="entry name" value="Calmodulin A"/>
    <property type="match status" value="1"/>
</dbReference>
<keyword evidence="6" id="KW-0677">Repeat</keyword>
<dbReference type="PROSITE" id="PS50011">
    <property type="entry name" value="PROTEIN_KINASE_DOM"/>
    <property type="match status" value="1"/>
</dbReference>
<dbReference type="Proteomes" id="UP000591131">
    <property type="component" value="Unassembled WGS sequence"/>
</dbReference>
<evidence type="ECO:0000256" key="9">
    <source>
        <dbReference type="ARBA" id="ARBA00022837"/>
    </source>
</evidence>
<keyword evidence="9" id="KW-0106">Calcium</keyword>
<feature type="region of interest" description="Disordered" evidence="15">
    <location>
        <begin position="1"/>
        <end position="49"/>
    </location>
</feature>
<evidence type="ECO:0000256" key="6">
    <source>
        <dbReference type="ARBA" id="ARBA00022737"/>
    </source>
</evidence>
<keyword evidence="10 14" id="KW-0067">ATP-binding</keyword>
<feature type="domain" description="EF-hand" evidence="17">
    <location>
        <begin position="432"/>
        <end position="467"/>
    </location>
</feature>
<evidence type="ECO:0000256" key="10">
    <source>
        <dbReference type="ARBA" id="ARBA00022840"/>
    </source>
</evidence>
<proteinExistence type="inferred from homology"/>
<dbReference type="InterPro" id="IPR011992">
    <property type="entry name" value="EF-hand-dom_pair"/>
</dbReference>
<evidence type="ECO:0000259" key="16">
    <source>
        <dbReference type="PROSITE" id="PS50011"/>
    </source>
</evidence>
<organism evidence="18 19">
    <name type="scientific">Perkinsus chesapeaki</name>
    <name type="common">Clam parasite</name>
    <name type="synonym">Perkinsus andrewsi</name>
    <dbReference type="NCBI Taxonomy" id="330153"/>
    <lineage>
        <taxon>Eukaryota</taxon>
        <taxon>Sar</taxon>
        <taxon>Alveolata</taxon>
        <taxon>Perkinsozoa</taxon>
        <taxon>Perkinsea</taxon>
        <taxon>Perkinsida</taxon>
        <taxon>Perkinsidae</taxon>
        <taxon>Perkinsus</taxon>
    </lineage>
</organism>
<dbReference type="GO" id="GO:0005524">
    <property type="term" value="F:ATP binding"/>
    <property type="evidence" value="ECO:0007669"/>
    <property type="project" value="UniProtKB-UniRule"/>
</dbReference>
<keyword evidence="4" id="KW-0808">Transferase</keyword>
<dbReference type="InterPro" id="IPR011009">
    <property type="entry name" value="Kinase-like_dom_sf"/>
</dbReference>
<keyword evidence="5" id="KW-0479">Metal-binding</keyword>
<dbReference type="InterPro" id="IPR050205">
    <property type="entry name" value="CDPK_Ser/Thr_kinases"/>
</dbReference>
<accession>A0A7J6N1N9</accession>
<dbReference type="EMBL" id="JAAPAO010000016">
    <property type="protein sequence ID" value="KAF4677330.1"/>
    <property type="molecule type" value="Genomic_DNA"/>
</dbReference>
<evidence type="ECO:0000256" key="1">
    <source>
        <dbReference type="ARBA" id="ARBA00001946"/>
    </source>
</evidence>
<dbReference type="Pfam" id="PF00069">
    <property type="entry name" value="Pkinase"/>
    <property type="match status" value="2"/>
</dbReference>
<dbReference type="SUPFAM" id="SSF56112">
    <property type="entry name" value="Protein kinase-like (PK-like)"/>
    <property type="match status" value="1"/>
</dbReference>
<comment type="catalytic activity">
    <reaction evidence="12">
        <text>L-threonyl-[protein] + ATP = O-phospho-L-threonyl-[protein] + ADP + H(+)</text>
        <dbReference type="Rhea" id="RHEA:46608"/>
        <dbReference type="Rhea" id="RHEA-COMP:11060"/>
        <dbReference type="Rhea" id="RHEA-COMP:11605"/>
        <dbReference type="ChEBI" id="CHEBI:15378"/>
        <dbReference type="ChEBI" id="CHEBI:30013"/>
        <dbReference type="ChEBI" id="CHEBI:30616"/>
        <dbReference type="ChEBI" id="CHEBI:61977"/>
        <dbReference type="ChEBI" id="CHEBI:456216"/>
        <dbReference type="EC" id="2.7.11.1"/>
    </reaction>
</comment>
<evidence type="ECO:0000256" key="11">
    <source>
        <dbReference type="ARBA" id="ARBA00024334"/>
    </source>
</evidence>
<dbReference type="OrthoDB" id="40902at2759"/>
<comment type="cofactor">
    <cofactor evidence="1">
        <name>Mg(2+)</name>
        <dbReference type="ChEBI" id="CHEBI:18420"/>
    </cofactor>
</comment>
<comment type="similarity">
    <text evidence="11">Belongs to the protein kinase superfamily. Ser/Thr protein kinase family. CDPK subfamily.</text>
</comment>
<dbReference type="InterPro" id="IPR002048">
    <property type="entry name" value="EF_hand_dom"/>
</dbReference>
<evidence type="ECO:0000256" key="7">
    <source>
        <dbReference type="ARBA" id="ARBA00022741"/>
    </source>
</evidence>
<evidence type="ECO:0000256" key="15">
    <source>
        <dbReference type="SAM" id="MobiDB-lite"/>
    </source>
</evidence>
<dbReference type="GO" id="GO:0004674">
    <property type="term" value="F:protein serine/threonine kinase activity"/>
    <property type="evidence" value="ECO:0007669"/>
    <property type="project" value="UniProtKB-KW"/>
</dbReference>
<dbReference type="SMART" id="SM00054">
    <property type="entry name" value="EFh"/>
    <property type="match status" value="4"/>
</dbReference>
<keyword evidence="8" id="KW-0418">Kinase</keyword>
<dbReference type="CDD" id="cd05117">
    <property type="entry name" value="STKc_CAMK"/>
    <property type="match status" value="1"/>
</dbReference>
<protein>
    <recommendedName>
        <fullName evidence="2">non-specific serine/threonine protein kinase</fullName>
        <ecNumber evidence="2">2.7.11.1</ecNumber>
    </recommendedName>
</protein>